<organism evidence="1">
    <name type="scientific">marine sediment metagenome</name>
    <dbReference type="NCBI Taxonomy" id="412755"/>
    <lineage>
        <taxon>unclassified sequences</taxon>
        <taxon>metagenomes</taxon>
        <taxon>ecological metagenomes</taxon>
    </lineage>
</organism>
<reference evidence="1" key="1">
    <citation type="journal article" date="2015" name="Nature">
        <title>Complex archaea that bridge the gap between prokaryotes and eukaryotes.</title>
        <authorList>
            <person name="Spang A."/>
            <person name="Saw J.H."/>
            <person name="Jorgensen S.L."/>
            <person name="Zaremba-Niedzwiedzka K."/>
            <person name="Martijn J."/>
            <person name="Lind A.E."/>
            <person name="van Eijk R."/>
            <person name="Schleper C."/>
            <person name="Guy L."/>
            <person name="Ettema T.J."/>
        </authorList>
    </citation>
    <scope>NUCLEOTIDE SEQUENCE</scope>
</reference>
<evidence type="ECO:0008006" key="2">
    <source>
        <dbReference type="Google" id="ProtNLM"/>
    </source>
</evidence>
<proteinExistence type="predicted"/>
<comment type="caution">
    <text evidence="1">The sequence shown here is derived from an EMBL/GenBank/DDBJ whole genome shotgun (WGS) entry which is preliminary data.</text>
</comment>
<sequence length="483" mass="50167">SLGERNRMGPRQDAPRDLACHAAGRFRGDKRKLVFRLAGHRGRAAGAPDLLISVESYSFFGFESGGWATPATISILMDGSATVVGRAMEADVASISGENQWNEEWQTTGDGGRAPNNVSTTGGTNFSGYISNAFGPVINIPQGTFAFGIGTGVGGDLHQFIDSSFSGAEGRTYQGSGMDETILTGVAQTGTPGESVFVIPDGQTNVKIKDLTMKVTNTVGALTTESLFSVNGSGEAILLENLKLQYDSTNNSAGVAWNVSAAGGDLTTGSHWGIVMKNCQFETLNTGSMGTAFSVITVVGQARMEHCRALGEISSEYYSLTNVEAVACIVVFNENSSNGIAGFLCNADCTLTACKVRAPAVTTITRLFEAFKLTDRNRLVGCSVKGDNLSSTDVVEHGVIVTGEGNVISGCFFTDCIDDCIEMSATADATAVTGNVFLNSGARAVDEVAGADGTIIDGNVARGVVTSPAYAVSGAASIFSADN</sequence>
<dbReference type="Gene3D" id="2.160.20.10">
    <property type="entry name" value="Single-stranded right-handed beta-helix, Pectin lyase-like"/>
    <property type="match status" value="1"/>
</dbReference>
<feature type="non-terminal residue" evidence="1">
    <location>
        <position position="483"/>
    </location>
</feature>
<dbReference type="InterPro" id="IPR012334">
    <property type="entry name" value="Pectin_lyas_fold"/>
</dbReference>
<dbReference type="EMBL" id="LAZR01041570">
    <property type="protein sequence ID" value="KKL11633.1"/>
    <property type="molecule type" value="Genomic_DNA"/>
</dbReference>
<name>A0A0F9DHZ4_9ZZZZ</name>
<dbReference type="AlphaFoldDB" id="A0A0F9DHZ4"/>
<protein>
    <recommendedName>
        <fullName evidence="2">Right handed beta helix domain-containing protein</fullName>
    </recommendedName>
</protein>
<accession>A0A0F9DHZ4</accession>
<gene>
    <name evidence="1" type="ORF">LCGC14_2543840</name>
</gene>
<feature type="non-terminal residue" evidence="1">
    <location>
        <position position="1"/>
    </location>
</feature>
<evidence type="ECO:0000313" key="1">
    <source>
        <dbReference type="EMBL" id="KKL11633.1"/>
    </source>
</evidence>